<dbReference type="InterPro" id="IPR036271">
    <property type="entry name" value="Tet_transcr_reg_TetR-rel_C_sf"/>
</dbReference>
<evidence type="ECO:0000256" key="1">
    <source>
        <dbReference type="ARBA" id="ARBA00023015"/>
    </source>
</evidence>
<dbReference type="SUPFAM" id="SSF48498">
    <property type="entry name" value="Tetracyclin repressor-like, C-terminal domain"/>
    <property type="match status" value="1"/>
</dbReference>
<evidence type="ECO:0000256" key="4">
    <source>
        <dbReference type="PROSITE-ProRule" id="PRU00335"/>
    </source>
</evidence>
<dbReference type="PANTHER" id="PTHR47506">
    <property type="entry name" value="TRANSCRIPTIONAL REGULATORY PROTEIN"/>
    <property type="match status" value="1"/>
</dbReference>
<accession>A0ABV9Y762</accession>
<dbReference type="PROSITE" id="PS50977">
    <property type="entry name" value="HTH_TETR_2"/>
    <property type="match status" value="1"/>
</dbReference>
<name>A0ABV9Y762_9PSEU</name>
<comment type="caution">
    <text evidence="6">The sequence shown here is derived from an EMBL/GenBank/DDBJ whole genome shotgun (WGS) entry which is preliminary data.</text>
</comment>
<dbReference type="Pfam" id="PF16925">
    <property type="entry name" value="TetR_C_13"/>
    <property type="match status" value="1"/>
</dbReference>
<keyword evidence="7" id="KW-1185">Reference proteome</keyword>
<dbReference type="RefSeq" id="WP_344038933.1">
    <property type="nucleotide sequence ID" value="NZ_BAAAKE010000013.1"/>
</dbReference>
<feature type="domain" description="HTH tetR-type" evidence="5">
    <location>
        <begin position="13"/>
        <end position="73"/>
    </location>
</feature>
<dbReference type="SUPFAM" id="SSF46689">
    <property type="entry name" value="Homeodomain-like"/>
    <property type="match status" value="1"/>
</dbReference>
<dbReference type="EMBL" id="JBHSJB010000033">
    <property type="protein sequence ID" value="MFC5058535.1"/>
    <property type="molecule type" value="Genomic_DNA"/>
</dbReference>
<dbReference type="Gene3D" id="1.10.357.10">
    <property type="entry name" value="Tetracycline Repressor, domain 2"/>
    <property type="match status" value="1"/>
</dbReference>
<feature type="DNA-binding region" description="H-T-H motif" evidence="4">
    <location>
        <begin position="36"/>
        <end position="55"/>
    </location>
</feature>
<keyword evidence="3" id="KW-0804">Transcription</keyword>
<dbReference type="Pfam" id="PF00440">
    <property type="entry name" value="TetR_N"/>
    <property type="match status" value="1"/>
</dbReference>
<dbReference type="Proteomes" id="UP001595833">
    <property type="component" value="Unassembled WGS sequence"/>
</dbReference>
<evidence type="ECO:0000259" key="5">
    <source>
        <dbReference type="PROSITE" id="PS50977"/>
    </source>
</evidence>
<reference evidence="7" key="1">
    <citation type="journal article" date="2019" name="Int. J. Syst. Evol. Microbiol.">
        <title>The Global Catalogue of Microorganisms (GCM) 10K type strain sequencing project: providing services to taxonomists for standard genome sequencing and annotation.</title>
        <authorList>
            <consortium name="The Broad Institute Genomics Platform"/>
            <consortium name="The Broad Institute Genome Sequencing Center for Infectious Disease"/>
            <person name="Wu L."/>
            <person name="Ma J."/>
        </authorList>
    </citation>
    <scope>NUCLEOTIDE SEQUENCE [LARGE SCALE GENOMIC DNA]</scope>
    <source>
        <strain evidence="7">KCTC 12848</strain>
    </source>
</reference>
<gene>
    <name evidence="6" type="ORF">ACFPFM_32895</name>
</gene>
<evidence type="ECO:0000256" key="2">
    <source>
        <dbReference type="ARBA" id="ARBA00023125"/>
    </source>
</evidence>
<dbReference type="InterPro" id="IPR009057">
    <property type="entry name" value="Homeodomain-like_sf"/>
</dbReference>
<proteinExistence type="predicted"/>
<dbReference type="InterPro" id="IPR001647">
    <property type="entry name" value="HTH_TetR"/>
</dbReference>
<dbReference type="InterPro" id="IPR011075">
    <property type="entry name" value="TetR_C"/>
</dbReference>
<evidence type="ECO:0000313" key="6">
    <source>
        <dbReference type="EMBL" id="MFC5058535.1"/>
    </source>
</evidence>
<sequence length="212" mass="22958">MRPVTRALTPKGLATRARIVEGAARLLRERNVVETTLDDVLAATGTSKGQLFHYFPDGKDQLLLAVAEHEADRVLDDQRPHLDDLSTWESWEAWRDTVLRRYREMGDTCPLGTLFLQVGRGTPGARAIARGLMSRWQARLAAGMVALQDNGLLDPAFDVDRAAPALLAAVQGGVSILLSTGSDEHLGAALDFHLAQLRAAAVTRASGRRTGA</sequence>
<organism evidence="6 7">
    <name type="scientific">Saccharothrix xinjiangensis</name>
    <dbReference type="NCBI Taxonomy" id="204798"/>
    <lineage>
        <taxon>Bacteria</taxon>
        <taxon>Bacillati</taxon>
        <taxon>Actinomycetota</taxon>
        <taxon>Actinomycetes</taxon>
        <taxon>Pseudonocardiales</taxon>
        <taxon>Pseudonocardiaceae</taxon>
        <taxon>Saccharothrix</taxon>
    </lineage>
</organism>
<evidence type="ECO:0000256" key="3">
    <source>
        <dbReference type="ARBA" id="ARBA00023163"/>
    </source>
</evidence>
<keyword evidence="2 4" id="KW-0238">DNA-binding</keyword>
<evidence type="ECO:0000313" key="7">
    <source>
        <dbReference type="Proteomes" id="UP001595833"/>
    </source>
</evidence>
<keyword evidence="1" id="KW-0805">Transcription regulation</keyword>
<dbReference type="PANTHER" id="PTHR47506:SF1">
    <property type="entry name" value="HTH-TYPE TRANSCRIPTIONAL REGULATOR YJDC"/>
    <property type="match status" value="1"/>
</dbReference>
<protein>
    <submittedName>
        <fullName evidence="6">TetR/AcrR family transcriptional regulator</fullName>
    </submittedName>
</protein>